<evidence type="ECO:0000313" key="4">
    <source>
        <dbReference type="EMBL" id="VEG75120.1"/>
    </source>
</evidence>
<reference evidence="4 5" key="1">
    <citation type="submission" date="2018-12" db="EMBL/GenBank/DDBJ databases">
        <authorList>
            <consortium name="Pathogen Informatics"/>
        </authorList>
    </citation>
    <scope>NUCLEOTIDE SEQUENCE [LARGE SCALE GENOMIC DNA]</scope>
    <source>
        <strain evidence="4 5">NCTC11923</strain>
    </source>
</reference>
<dbReference type="EMBL" id="LR134363">
    <property type="protein sequence ID" value="VEG75120.1"/>
    <property type="molecule type" value="Genomic_DNA"/>
</dbReference>
<feature type="domain" description="DUF4190" evidence="3">
    <location>
        <begin position="81"/>
        <end position="134"/>
    </location>
</feature>
<evidence type="ECO:0000259" key="3">
    <source>
        <dbReference type="Pfam" id="PF13828"/>
    </source>
</evidence>
<name>A0A448KE16_9ACTO</name>
<dbReference type="Proteomes" id="UP000276899">
    <property type="component" value="Chromosome"/>
</dbReference>
<keyword evidence="2" id="KW-0472">Membrane</keyword>
<feature type="transmembrane region" description="Helical" evidence="2">
    <location>
        <begin position="117"/>
        <end position="150"/>
    </location>
</feature>
<gene>
    <name evidence="4" type="ORF">NCTC11923_01773</name>
</gene>
<proteinExistence type="predicted"/>
<dbReference type="AlphaFoldDB" id="A0A448KE16"/>
<keyword evidence="2" id="KW-1133">Transmembrane helix</keyword>
<evidence type="ECO:0000313" key="5">
    <source>
        <dbReference type="Proteomes" id="UP000276899"/>
    </source>
</evidence>
<dbReference type="Pfam" id="PF13828">
    <property type="entry name" value="DUF4190"/>
    <property type="match status" value="1"/>
</dbReference>
<feature type="transmembrane region" description="Helical" evidence="2">
    <location>
        <begin position="79"/>
        <end position="105"/>
    </location>
</feature>
<protein>
    <recommendedName>
        <fullName evidence="3">DUF4190 domain-containing protein</fullName>
    </recommendedName>
</protein>
<evidence type="ECO:0000256" key="1">
    <source>
        <dbReference type="SAM" id="MobiDB-lite"/>
    </source>
</evidence>
<sequence>MTSSDRVDDSDRPYAASAAYGEGPAPAQQADPSPWSGAPGGQPSGGPAPYPAQSYPGGYAYPPPGAYPPGYRRPDEMNWAGIVSLILALCGVQPVGLIFGIIAMMAVRDGKADNKGIAMAGLIISAVTLALAVIVFVAYIAFVGAVVYNISETADYSSTMLSL</sequence>
<organism evidence="4 5">
    <name type="scientific">Actinomyces slackii</name>
    <dbReference type="NCBI Taxonomy" id="52774"/>
    <lineage>
        <taxon>Bacteria</taxon>
        <taxon>Bacillati</taxon>
        <taxon>Actinomycetota</taxon>
        <taxon>Actinomycetes</taxon>
        <taxon>Actinomycetales</taxon>
        <taxon>Actinomycetaceae</taxon>
        <taxon>Actinomyces</taxon>
    </lineage>
</organism>
<feature type="compositionally biased region" description="Basic and acidic residues" evidence="1">
    <location>
        <begin position="1"/>
        <end position="12"/>
    </location>
</feature>
<feature type="region of interest" description="Disordered" evidence="1">
    <location>
        <begin position="1"/>
        <end position="49"/>
    </location>
</feature>
<evidence type="ECO:0000256" key="2">
    <source>
        <dbReference type="SAM" id="Phobius"/>
    </source>
</evidence>
<keyword evidence="5" id="KW-1185">Reference proteome</keyword>
<dbReference type="RefSeq" id="WP_051281376.1">
    <property type="nucleotide sequence ID" value="NZ_CBCRWE010000006.1"/>
</dbReference>
<dbReference type="InterPro" id="IPR025241">
    <property type="entry name" value="DUF4190"/>
</dbReference>
<keyword evidence="2" id="KW-0812">Transmembrane</keyword>
<accession>A0A448KE16</accession>
<dbReference type="STRING" id="1278298.GCA_000428685_00782"/>
<dbReference type="KEGG" id="asla:NCTC11923_01773"/>